<sequence>MWQIVYVAHDKIEADKIEDKLLANGFMIEVEKLSDDSYQIKSLASEAEEVYEFLNENF</sequence>
<gene>
    <name evidence="1" type="ORF">I0Q91_05390</name>
</gene>
<protein>
    <recommendedName>
        <fullName evidence="3">Glutamate decarboxylase</fullName>
    </recommendedName>
</protein>
<organism evidence="1 2">
    <name type="scientific">Halonatronomonas betaini</name>
    <dbReference type="NCBI Taxonomy" id="2778430"/>
    <lineage>
        <taxon>Bacteria</taxon>
        <taxon>Bacillati</taxon>
        <taxon>Bacillota</taxon>
        <taxon>Clostridia</taxon>
        <taxon>Halanaerobiales</taxon>
        <taxon>Halarsenatibacteraceae</taxon>
        <taxon>Halonatronomonas</taxon>
    </lineage>
</organism>
<comment type="caution">
    <text evidence="1">The sequence shown here is derived from an EMBL/GenBank/DDBJ whole genome shotgun (WGS) entry which is preliminary data.</text>
</comment>
<dbReference type="RefSeq" id="WP_270453394.1">
    <property type="nucleotide sequence ID" value="NZ_JADPIE010000002.1"/>
</dbReference>
<proteinExistence type="predicted"/>
<evidence type="ECO:0000313" key="2">
    <source>
        <dbReference type="Proteomes" id="UP000621436"/>
    </source>
</evidence>
<evidence type="ECO:0000313" key="1">
    <source>
        <dbReference type="EMBL" id="MBF8436501.1"/>
    </source>
</evidence>
<dbReference type="AlphaFoldDB" id="A0A931AUP6"/>
<dbReference type="EMBL" id="JADPIE010000002">
    <property type="protein sequence ID" value="MBF8436501.1"/>
    <property type="molecule type" value="Genomic_DNA"/>
</dbReference>
<reference evidence="1" key="1">
    <citation type="submission" date="2020-11" db="EMBL/GenBank/DDBJ databases">
        <title>Halonatronomonas betainensis gen. nov., sp. nov. a novel haloalkaliphilic representative of the family Halanaerobiacae capable of betaine degradation.</title>
        <authorList>
            <person name="Boltyanskaya Y."/>
            <person name="Kevbrin V."/>
            <person name="Detkova E."/>
            <person name="Grouzdev D.S."/>
            <person name="Koziaeva V."/>
            <person name="Zhilina T."/>
        </authorList>
    </citation>
    <scope>NUCLEOTIDE SEQUENCE</scope>
    <source>
        <strain evidence="1">Z-7014</strain>
    </source>
</reference>
<name>A0A931AUP6_9FIRM</name>
<keyword evidence="2" id="KW-1185">Reference proteome</keyword>
<accession>A0A931AUP6</accession>
<dbReference type="Proteomes" id="UP000621436">
    <property type="component" value="Unassembled WGS sequence"/>
</dbReference>
<evidence type="ECO:0008006" key="3">
    <source>
        <dbReference type="Google" id="ProtNLM"/>
    </source>
</evidence>